<proteinExistence type="predicted"/>
<comment type="caution">
    <text evidence="2">The sequence shown here is derived from an EMBL/GenBank/DDBJ whole genome shotgun (WGS) entry which is preliminary data.</text>
</comment>
<dbReference type="Proteomes" id="UP001372338">
    <property type="component" value="Unassembled WGS sequence"/>
</dbReference>
<evidence type="ECO:0000313" key="2">
    <source>
        <dbReference type="EMBL" id="KAK7281128.1"/>
    </source>
</evidence>
<protein>
    <submittedName>
        <fullName evidence="2">Uncharacterized protein</fullName>
    </submittedName>
</protein>
<sequence>MSSGGSQPPRPSPSRGRRKGKEPMHDSYADDSRPLRKRRAAYVLHIVPPTDPPQPIPPHDSQPAPALSPQPAPTPTPAPARSRAHAPARAPRPAPASQSTPAPQPTPTPQPILRNLRSSPRPPAKQLPSRPTPVVSTQPLGDTPSPHGVASSSTPGSTSEAPSPSHTIADSNSSANMTMYWVEPPGKGIEVRAGMLWPGKRSADAITATLKDMWRHKLPSYGQLKKEERIPFFDRFRLYATWDPHQETEIEKLFHKRMSSRLRGILCEARAAERRPNWLQPDIWNYLCQHWQTDEYKHLQEVGKANRASEKGGSLHTGGRKTALDHAKTMAEKLGRSVYLDEVFAQTHIKLNGEWVDSRSRTTHVSTKIYNNN</sequence>
<gene>
    <name evidence="2" type="ORF">RIF29_08844</name>
</gene>
<reference evidence="2 3" key="1">
    <citation type="submission" date="2024-01" db="EMBL/GenBank/DDBJ databases">
        <title>The genomes of 5 underutilized Papilionoideae crops provide insights into root nodulation and disease resistanc.</title>
        <authorList>
            <person name="Yuan L."/>
        </authorList>
    </citation>
    <scope>NUCLEOTIDE SEQUENCE [LARGE SCALE GENOMIC DNA]</scope>
    <source>
        <strain evidence="2">ZHUSHIDOU_FW_LH</strain>
        <tissue evidence="2">Leaf</tissue>
    </source>
</reference>
<name>A0AAN9FXN6_CROPI</name>
<organism evidence="2 3">
    <name type="scientific">Crotalaria pallida</name>
    <name type="common">Smooth rattlebox</name>
    <name type="synonym">Crotalaria striata</name>
    <dbReference type="NCBI Taxonomy" id="3830"/>
    <lineage>
        <taxon>Eukaryota</taxon>
        <taxon>Viridiplantae</taxon>
        <taxon>Streptophyta</taxon>
        <taxon>Embryophyta</taxon>
        <taxon>Tracheophyta</taxon>
        <taxon>Spermatophyta</taxon>
        <taxon>Magnoliopsida</taxon>
        <taxon>eudicotyledons</taxon>
        <taxon>Gunneridae</taxon>
        <taxon>Pentapetalae</taxon>
        <taxon>rosids</taxon>
        <taxon>fabids</taxon>
        <taxon>Fabales</taxon>
        <taxon>Fabaceae</taxon>
        <taxon>Papilionoideae</taxon>
        <taxon>50 kb inversion clade</taxon>
        <taxon>genistoids sensu lato</taxon>
        <taxon>core genistoids</taxon>
        <taxon>Crotalarieae</taxon>
        <taxon>Crotalaria</taxon>
    </lineage>
</organism>
<feature type="compositionally biased region" description="Polar residues" evidence="1">
    <location>
        <begin position="150"/>
        <end position="172"/>
    </location>
</feature>
<evidence type="ECO:0000313" key="3">
    <source>
        <dbReference type="Proteomes" id="UP001372338"/>
    </source>
</evidence>
<keyword evidence="3" id="KW-1185">Reference proteome</keyword>
<accession>A0AAN9FXN6</accession>
<feature type="compositionally biased region" description="Pro residues" evidence="1">
    <location>
        <begin position="49"/>
        <end position="78"/>
    </location>
</feature>
<feature type="compositionally biased region" description="Basic and acidic residues" evidence="1">
    <location>
        <begin position="21"/>
        <end position="34"/>
    </location>
</feature>
<evidence type="ECO:0000256" key="1">
    <source>
        <dbReference type="SAM" id="MobiDB-lite"/>
    </source>
</evidence>
<feature type="compositionally biased region" description="Low complexity" evidence="1">
    <location>
        <begin position="79"/>
        <end position="101"/>
    </location>
</feature>
<feature type="region of interest" description="Disordered" evidence="1">
    <location>
        <begin position="1"/>
        <end position="172"/>
    </location>
</feature>
<dbReference type="EMBL" id="JAYWIO010000002">
    <property type="protein sequence ID" value="KAK7281128.1"/>
    <property type="molecule type" value="Genomic_DNA"/>
</dbReference>
<dbReference type="InterPro" id="IPR004252">
    <property type="entry name" value="Probable_transposase_24"/>
</dbReference>
<dbReference type="Pfam" id="PF03004">
    <property type="entry name" value="Transposase_24"/>
    <property type="match status" value="1"/>
</dbReference>
<dbReference type="AlphaFoldDB" id="A0AAN9FXN6"/>